<gene>
    <name evidence="2" type="ORF">CPB83DRAFT_855773</name>
</gene>
<evidence type="ECO:0000313" key="3">
    <source>
        <dbReference type="Proteomes" id="UP000807306"/>
    </source>
</evidence>
<sequence length="77" mass="8412">MPAMTTTTITWLPSSKTLIILKLAAATTSPTTVRWARWARSTRSTVRAEQNSTWLSSDDKVTSHGSSIDRCSTRDGG</sequence>
<dbReference type="AlphaFoldDB" id="A0A9P6JNQ6"/>
<proteinExistence type="predicted"/>
<feature type="region of interest" description="Disordered" evidence="1">
    <location>
        <begin position="49"/>
        <end position="77"/>
    </location>
</feature>
<keyword evidence="3" id="KW-1185">Reference proteome</keyword>
<reference evidence="2" key="1">
    <citation type="submission" date="2020-11" db="EMBL/GenBank/DDBJ databases">
        <authorList>
            <consortium name="DOE Joint Genome Institute"/>
            <person name="Ahrendt S."/>
            <person name="Riley R."/>
            <person name="Andreopoulos W."/>
            <person name="Labutti K."/>
            <person name="Pangilinan J."/>
            <person name="Ruiz-Duenas F.J."/>
            <person name="Barrasa J.M."/>
            <person name="Sanchez-Garcia M."/>
            <person name="Camarero S."/>
            <person name="Miyauchi S."/>
            <person name="Serrano A."/>
            <person name="Linde D."/>
            <person name="Babiker R."/>
            <person name="Drula E."/>
            <person name="Ayuso-Fernandez I."/>
            <person name="Pacheco R."/>
            <person name="Padilla G."/>
            <person name="Ferreira P."/>
            <person name="Barriuso J."/>
            <person name="Kellner H."/>
            <person name="Castanera R."/>
            <person name="Alfaro M."/>
            <person name="Ramirez L."/>
            <person name="Pisabarro A.G."/>
            <person name="Kuo A."/>
            <person name="Tritt A."/>
            <person name="Lipzen A."/>
            <person name="He G."/>
            <person name="Yan M."/>
            <person name="Ng V."/>
            <person name="Cullen D."/>
            <person name="Martin F."/>
            <person name="Rosso M.-N."/>
            <person name="Henrissat B."/>
            <person name="Hibbett D."/>
            <person name="Martinez A.T."/>
            <person name="Grigoriev I.V."/>
        </authorList>
    </citation>
    <scope>NUCLEOTIDE SEQUENCE</scope>
    <source>
        <strain evidence="2">CBS 506.95</strain>
    </source>
</reference>
<accession>A0A9P6JNQ6</accession>
<evidence type="ECO:0000256" key="1">
    <source>
        <dbReference type="SAM" id="MobiDB-lite"/>
    </source>
</evidence>
<protein>
    <submittedName>
        <fullName evidence="2">Uncharacterized protein</fullName>
    </submittedName>
</protein>
<name>A0A9P6JNQ6_9AGAR</name>
<dbReference type="EMBL" id="MU157859">
    <property type="protein sequence ID" value="KAF9527642.1"/>
    <property type="molecule type" value="Genomic_DNA"/>
</dbReference>
<dbReference type="Proteomes" id="UP000807306">
    <property type="component" value="Unassembled WGS sequence"/>
</dbReference>
<comment type="caution">
    <text evidence="2">The sequence shown here is derived from an EMBL/GenBank/DDBJ whole genome shotgun (WGS) entry which is preliminary data.</text>
</comment>
<organism evidence="2 3">
    <name type="scientific">Crepidotus variabilis</name>
    <dbReference type="NCBI Taxonomy" id="179855"/>
    <lineage>
        <taxon>Eukaryota</taxon>
        <taxon>Fungi</taxon>
        <taxon>Dikarya</taxon>
        <taxon>Basidiomycota</taxon>
        <taxon>Agaricomycotina</taxon>
        <taxon>Agaricomycetes</taxon>
        <taxon>Agaricomycetidae</taxon>
        <taxon>Agaricales</taxon>
        <taxon>Agaricineae</taxon>
        <taxon>Crepidotaceae</taxon>
        <taxon>Crepidotus</taxon>
    </lineage>
</organism>
<evidence type="ECO:0000313" key="2">
    <source>
        <dbReference type="EMBL" id="KAF9527642.1"/>
    </source>
</evidence>